<proteinExistence type="predicted"/>
<sequence>MKSPSPRASRVATSLLFFCNGFVFASWGAHIPTIKDKFQLSEGALSLTMLAMAFGAVLAMGRIGRLSAALGSARTSVWSGLLLALGVLLILLMPNLPALIVVLLLFGAVMAALDVAMNAQAAIVESAYGRAVMSSMHGLFSLGGFAGAALGALWRATEASAQSHMLCVGLITAACCLAARPALRADPTHEEHASAQAKGQAKRQLLQLGILAFLGLIAEGAMYDWSTVYMRDYTQASLAWINAGYAAFSLGMAGGRFTGDAIRARLGNVRTLRWSAALCAAGIALSLLWPAPIPAALGFGLIGLGTSNMMPVLFAAAANVPGMAASEAIADMARIAYLGLLFGPVLIGALAQLLGLPLALILIGLSAAMVGLRARAALSGSAEH</sequence>
<feature type="transmembrane region" description="Helical" evidence="5">
    <location>
        <begin position="204"/>
        <end position="225"/>
    </location>
</feature>
<accession>A0ABU9YXB8</accession>
<keyword evidence="4 5" id="KW-0472">Membrane</keyword>
<comment type="subcellular location">
    <subcellularLocation>
        <location evidence="1">Membrane</location>
        <topology evidence="1">Multi-pass membrane protein</topology>
    </subcellularLocation>
</comment>
<feature type="transmembrane region" description="Helical" evidence="5">
    <location>
        <begin position="138"/>
        <end position="157"/>
    </location>
</feature>
<dbReference type="InterPro" id="IPR036259">
    <property type="entry name" value="MFS_trans_sf"/>
</dbReference>
<feature type="transmembrane region" description="Helical" evidence="5">
    <location>
        <begin position="237"/>
        <end position="259"/>
    </location>
</feature>
<keyword evidence="3 5" id="KW-1133">Transmembrane helix</keyword>
<evidence type="ECO:0000256" key="1">
    <source>
        <dbReference type="ARBA" id="ARBA00004141"/>
    </source>
</evidence>
<dbReference type="Gene3D" id="1.20.1250.20">
    <property type="entry name" value="MFS general substrate transporter like domains"/>
    <property type="match status" value="2"/>
</dbReference>
<dbReference type="PANTHER" id="PTHR23514:SF13">
    <property type="entry name" value="INNER MEMBRANE PROTEIN YBJJ"/>
    <property type="match status" value="1"/>
</dbReference>
<protein>
    <submittedName>
        <fullName evidence="6">MFS transporter</fullName>
    </submittedName>
</protein>
<comment type="caution">
    <text evidence="6">The sequence shown here is derived from an EMBL/GenBank/DDBJ whole genome shotgun (WGS) entry which is preliminary data.</text>
</comment>
<keyword evidence="7" id="KW-1185">Reference proteome</keyword>
<gene>
    <name evidence="6" type="ORF">ABDB84_07500</name>
</gene>
<feature type="transmembrane region" description="Helical" evidence="5">
    <location>
        <begin position="44"/>
        <end position="63"/>
    </location>
</feature>
<evidence type="ECO:0000256" key="5">
    <source>
        <dbReference type="SAM" id="Phobius"/>
    </source>
</evidence>
<dbReference type="RefSeq" id="WP_345919090.1">
    <property type="nucleotide sequence ID" value="NZ_JBDIVE010000003.1"/>
</dbReference>
<dbReference type="CDD" id="cd17393">
    <property type="entry name" value="MFS_MosC_like"/>
    <property type="match status" value="1"/>
</dbReference>
<dbReference type="InterPro" id="IPR011701">
    <property type="entry name" value="MFS"/>
</dbReference>
<dbReference type="Pfam" id="PF07690">
    <property type="entry name" value="MFS_1"/>
    <property type="match status" value="1"/>
</dbReference>
<keyword evidence="2 5" id="KW-0812">Transmembrane</keyword>
<dbReference type="EMBL" id="JBDIVE010000003">
    <property type="protein sequence ID" value="MEN3068320.1"/>
    <property type="molecule type" value="Genomic_DNA"/>
</dbReference>
<organism evidence="6 7">
    <name type="scientific">Uliginosibacterium sediminicola</name>
    <dbReference type="NCBI Taxonomy" id="2024550"/>
    <lineage>
        <taxon>Bacteria</taxon>
        <taxon>Pseudomonadati</taxon>
        <taxon>Pseudomonadota</taxon>
        <taxon>Betaproteobacteria</taxon>
        <taxon>Rhodocyclales</taxon>
        <taxon>Zoogloeaceae</taxon>
        <taxon>Uliginosibacterium</taxon>
    </lineage>
</organism>
<dbReference type="InterPro" id="IPR051788">
    <property type="entry name" value="MFS_Transporter"/>
</dbReference>
<dbReference type="PANTHER" id="PTHR23514">
    <property type="entry name" value="BYPASS OF STOP CODON PROTEIN 6"/>
    <property type="match status" value="1"/>
</dbReference>
<dbReference type="SUPFAM" id="SSF103473">
    <property type="entry name" value="MFS general substrate transporter"/>
    <property type="match status" value="1"/>
</dbReference>
<evidence type="ECO:0000313" key="7">
    <source>
        <dbReference type="Proteomes" id="UP001410394"/>
    </source>
</evidence>
<feature type="transmembrane region" description="Helical" evidence="5">
    <location>
        <begin position="271"/>
        <end position="289"/>
    </location>
</feature>
<feature type="transmembrane region" description="Helical" evidence="5">
    <location>
        <begin position="75"/>
        <end position="92"/>
    </location>
</feature>
<evidence type="ECO:0000256" key="2">
    <source>
        <dbReference type="ARBA" id="ARBA00022692"/>
    </source>
</evidence>
<evidence type="ECO:0000256" key="4">
    <source>
        <dbReference type="ARBA" id="ARBA00023136"/>
    </source>
</evidence>
<reference evidence="6 7" key="1">
    <citation type="journal article" date="2018" name="Int. J. Syst. Evol. Microbiol.">
        <title>Uliginosibacterium sediminicola sp. nov., isolated from freshwater sediment.</title>
        <authorList>
            <person name="Hwang W.M."/>
            <person name="Kim S.M."/>
            <person name="Kang K."/>
            <person name="Ahn T.Y."/>
        </authorList>
    </citation>
    <scope>NUCLEOTIDE SEQUENCE [LARGE SCALE GENOMIC DNA]</scope>
    <source>
        <strain evidence="6 7">M1-21</strain>
    </source>
</reference>
<feature type="transmembrane region" description="Helical" evidence="5">
    <location>
        <begin position="295"/>
        <end position="320"/>
    </location>
</feature>
<evidence type="ECO:0000313" key="6">
    <source>
        <dbReference type="EMBL" id="MEN3068320.1"/>
    </source>
</evidence>
<name>A0ABU9YXB8_9RHOO</name>
<dbReference type="Proteomes" id="UP001410394">
    <property type="component" value="Unassembled WGS sequence"/>
</dbReference>
<evidence type="ECO:0000256" key="3">
    <source>
        <dbReference type="ARBA" id="ARBA00022989"/>
    </source>
</evidence>